<evidence type="ECO:0000256" key="5">
    <source>
        <dbReference type="ARBA" id="ARBA00023155"/>
    </source>
</evidence>
<dbReference type="PROSITE" id="PS50071">
    <property type="entry name" value="HOMEOBOX_2"/>
    <property type="match status" value="1"/>
</dbReference>
<evidence type="ECO:0000256" key="8">
    <source>
        <dbReference type="RuleBase" id="RU000682"/>
    </source>
</evidence>
<evidence type="ECO:0000256" key="9">
    <source>
        <dbReference type="SAM" id="MobiDB-lite"/>
    </source>
</evidence>
<dbReference type="Pfam" id="PF00046">
    <property type="entry name" value="Homeodomain"/>
    <property type="match status" value="1"/>
</dbReference>
<dbReference type="FunFam" id="1.10.10.60:FF:000046">
    <property type="entry name" value="SIX homeobox 3"/>
    <property type="match status" value="1"/>
</dbReference>
<feature type="compositionally biased region" description="Polar residues" evidence="9">
    <location>
        <begin position="21"/>
        <end position="37"/>
    </location>
</feature>
<protein>
    <recommendedName>
        <fullName evidence="10">Homeobox domain-containing protein</fullName>
    </recommendedName>
</protein>
<evidence type="ECO:0000256" key="3">
    <source>
        <dbReference type="ARBA" id="ARBA00022473"/>
    </source>
</evidence>
<keyword evidence="6 7" id="KW-0539">Nucleus</keyword>
<dbReference type="GO" id="GO:0005667">
    <property type="term" value="C:transcription regulator complex"/>
    <property type="evidence" value="ECO:0007669"/>
    <property type="project" value="TreeGrafter"/>
</dbReference>
<dbReference type="AlphaFoldDB" id="A0A7R8X6H9"/>
<keyword evidence="12" id="KW-1185">Reference proteome</keyword>
<accession>A0A7R8X6H9</accession>
<organism evidence="11">
    <name type="scientific">Darwinula stevensoni</name>
    <dbReference type="NCBI Taxonomy" id="69355"/>
    <lineage>
        <taxon>Eukaryota</taxon>
        <taxon>Metazoa</taxon>
        <taxon>Ecdysozoa</taxon>
        <taxon>Arthropoda</taxon>
        <taxon>Crustacea</taxon>
        <taxon>Oligostraca</taxon>
        <taxon>Ostracoda</taxon>
        <taxon>Podocopa</taxon>
        <taxon>Podocopida</taxon>
        <taxon>Darwinulocopina</taxon>
        <taxon>Darwinuloidea</taxon>
        <taxon>Darwinulidae</taxon>
        <taxon>Darwinula</taxon>
    </lineage>
</organism>
<dbReference type="SMART" id="SM00389">
    <property type="entry name" value="HOX"/>
    <property type="match status" value="1"/>
</dbReference>
<comment type="similarity">
    <text evidence="2">Belongs to the SIX/Sine oculis homeobox family.</text>
</comment>
<dbReference type="InterPro" id="IPR009057">
    <property type="entry name" value="Homeodomain-like_sf"/>
</dbReference>
<keyword evidence="4 7" id="KW-0238">DNA-binding</keyword>
<feature type="DNA-binding region" description="Homeobox" evidence="7">
    <location>
        <begin position="265"/>
        <end position="315"/>
    </location>
</feature>
<evidence type="ECO:0000256" key="2">
    <source>
        <dbReference type="ARBA" id="ARBA00008161"/>
    </source>
</evidence>
<dbReference type="PANTHER" id="PTHR10390:SF44">
    <property type="entry name" value="SIX HOMEOBOX 4"/>
    <property type="match status" value="1"/>
</dbReference>
<keyword evidence="3" id="KW-0217">Developmental protein</keyword>
<keyword evidence="5 7" id="KW-0371">Homeobox</keyword>
<evidence type="ECO:0000256" key="7">
    <source>
        <dbReference type="PROSITE-ProRule" id="PRU00108"/>
    </source>
</evidence>
<dbReference type="Gene3D" id="1.10.10.60">
    <property type="entry name" value="Homeodomain-like"/>
    <property type="match status" value="1"/>
</dbReference>
<feature type="domain" description="Homeobox" evidence="10">
    <location>
        <begin position="263"/>
        <end position="314"/>
    </location>
</feature>
<dbReference type="InterPro" id="IPR001356">
    <property type="entry name" value="HD"/>
</dbReference>
<evidence type="ECO:0000256" key="6">
    <source>
        <dbReference type="ARBA" id="ARBA00023242"/>
    </source>
</evidence>
<evidence type="ECO:0000256" key="1">
    <source>
        <dbReference type="ARBA" id="ARBA00004123"/>
    </source>
</evidence>
<comment type="subcellular location">
    <subcellularLocation>
        <location evidence="1 7 8">Nucleus</location>
    </subcellularLocation>
</comment>
<evidence type="ECO:0000256" key="4">
    <source>
        <dbReference type="ARBA" id="ARBA00023125"/>
    </source>
</evidence>
<dbReference type="CDD" id="cd00086">
    <property type="entry name" value="homeodomain"/>
    <property type="match status" value="1"/>
</dbReference>
<dbReference type="EMBL" id="CAJPEV010000153">
    <property type="protein sequence ID" value="CAG0881481.1"/>
    <property type="molecule type" value="Genomic_DNA"/>
</dbReference>
<dbReference type="Proteomes" id="UP000677054">
    <property type="component" value="Unassembled WGS sequence"/>
</dbReference>
<feature type="compositionally biased region" description="Low complexity" evidence="9">
    <location>
        <begin position="7"/>
        <end position="16"/>
    </location>
</feature>
<evidence type="ECO:0000313" key="11">
    <source>
        <dbReference type="EMBL" id="CAD7241596.1"/>
    </source>
</evidence>
<dbReference type="GO" id="GO:0000981">
    <property type="term" value="F:DNA-binding transcription factor activity, RNA polymerase II-specific"/>
    <property type="evidence" value="ECO:0007669"/>
    <property type="project" value="InterPro"/>
</dbReference>
<dbReference type="EMBL" id="LR899670">
    <property type="protein sequence ID" value="CAD7241596.1"/>
    <property type="molecule type" value="Genomic_DNA"/>
</dbReference>
<dbReference type="Pfam" id="PF16878">
    <property type="entry name" value="SIX1_SD"/>
    <property type="match status" value="1"/>
</dbReference>
<dbReference type="SUPFAM" id="SSF46689">
    <property type="entry name" value="Homeodomain-like"/>
    <property type="match status" value="1"/>
</dbReference>
<sequence length="319" mass="36429">MVPSPPLTVTTSSTTPPLEPNSVTPPSYSLTPGGSHFQDSFQAAEARTYEQLGPPPSHMIPDPSAPLLEEPKQPGPTNHMIMTLVSAEDTVKSDYQLPPHQRLPAYLPNGAVKLEPNENVGVRSQPCLPGDTHNGNKLDFLSLQQINCICQTLHQAHEIDRLANFLNSLPKNLLVDGGEEVVRARATVAYHRGEYRELYSILESFQFSSRHHPELQSMWLSAHYKEAEKTRGRPLGAVDKYRLRRKFPLPKTIWDGEETIYCFKEKSRMVLKECYQRNRYPTPEEKRNLVRKTGLTLTQVSNWFKNRRQRDRPGHRRFV</sequence>
<dbReference type="GO" id="GO:0000978">
    <property type="term" value="F:RNA polymerase II cis-regulatory region sequence-specific DNA binding"/>
    <property type="evidence" value="ECO:0007669"/>
    <property type="project" value="TreeGrafter"/>
</dbReference>
<dbReference type="InterPro" id="IPR031701">
    <property type="entry name" value="SIX1_SD"/>
</dbReference>
<evidence type="ECO:0000259" key="10">
    <source>
        <dbReference type="PROSITE" id="PS50071"/>
    </source>
</evidence>
<feature type="region of interest" description="Disordered" evidence="9">
    <location>
        <begin position="1"/>
        <end position="37"/>
    </location>
</feature>
<feature type="region of interest" description="Disordered" evidence="9">
    <location>
        <begin position="51"/>
        <end position="76"/>
    </location>
</feature>
<evidence type="ECO:0000313" key="12">
    <source>
        <dbReference type="Proteomes" id="UP000677054"/>
    </source>
</evidence>
<dbReference type="OrthoDB" id="3501850at2759"/>
<dbReference type="GO" id="GO:0005634">
    <property type="term" value="C:nucleus"/>
    <property type="evidence" value="ECO:0007669"/>
    <property type="project" value="UniProtKB-SubCell"/>
</dbReference>
<name>A0A7R8X6H9_9CRUS</name>
<proteinExistence type="inferred from homology"/>
<gene>
    <name evidence="11" type="ORF">DSTB1V02_LOCUS1582</name>
</gene>
<dbReference type="InterPro" id="IPR017970">
    <property type="entry name" value="Homeobox_CS"/>
</dbReference>
<dbReference type="PANTHER" id="PTHR10390">
    <property type="entry name" value="HOMEOBOX PROTEIN SIX"/>
    <property type="match status" value="1"/>
</dbReference>
<reference evidence="11" key="1">
    <citation type="submission" date="2020-11" db="EMBL/GenBank/DDBJ databases">
        <authorList>
            <person name="Tran Van P."/>
        </authorList>
    </citation>
    <scope>NUCLEOTIDE SEQUENCE</scope>
</reference>
<dbReference type="PROSITE" id="PS00027">
    <property type="entry name" value="HOMEOBOX_1"/>
    <property type="match status" value="1"/>
</dbReference>